<feature type="region of interest" description="Disordered" evidence="1">
    <location>
        <begin position="46"/>
        <end position="69"/>
    </location>
</feature>
<dbReference type="Proteomes" id="UP001156905">
    <property type="component" value="Unassembled WGS sequence"/>
</dbReference>
<protein>
    <submittedName>
        <fullName evidence="2">Uncharacterized protein</fullName>
    </submittedName>
</protein>
<name>A0ABQ6BBV1_9BRAD</name>
<sequence length="69" mass="7542">MNDNSSSAIRELQNLRLMQAFLRIHDQTHRLALLQVVEALAGPALDQRSHGSLGPQDVPSPATFPENPA</sequence>
<evidence type="ECO:0000256" key="1">
    <source>
        <dbReference type="SAM" id="MobiDB-lite"/>
    </source>
</evidence>
<gene>
    <name evidence="2" type="ORF">GCM10007857_85750</name>
</gene>
<proteinExistence type="predicted"/>
<dbReference type="RefSeq" id="WP_284275561.1">
    <property type="nucleotide sequence ID" value="NZ_BSOW01000056.1"/>
</dbReference>
<organism evidence="2 3">
    <name type="scientific">Bradyrhizobium iriomotense</name>
    <dbReference type="NCBI Taxonomy" id="441950"/>
    <lineage>
        <taxon>Bacteria</taxon>
        <taxon>Pseudomonadati</taxon>
        <taxon>Pseudomonadota</taxon>
        <taxon>Alphaproteobacteria</taxon>
        <taxon>Hyphomicrobiales</taxon>
        <taxon>Nitrobacteraceae</taxon>
        <taxon>Bradyrhizobium</taxon>
    </lineage>
</organism>
<accession>A0ABQ6BBV1</accession>
<evidence type="ECO:0000313" key="2">
    <source>
        <dbReference type="EMBL" id="GLR91857.1"/>
    </source>
</evidence>
<keyword evidence="3" id="KW-1185">Reference proteome</keyword>
<evidence type="ECO:0000313" key="3">
    <source>
        <dbReference type="Proteomes" id="UP001156905"/>
    </source>
</evidence>
<comment type="caution">
    <text evidence="2">The sequence shown here is derived from an EMBL/GenBank/DDBJ whole genome shotgun (WGS) entry which is preliminary data.</text>
</comment>
<reference evidence="3" key="1">
    <citation type="journal article" date="2019" name="Int. J. Syst. Evol. Microbiol.">
        <title>The Global Catalogue of Microorganisms (GCM) 10K type strain sequencing project: providing services to taxonomists for standard genome sequencing and annotation.</title>
        <authorList>
            <consortium name="The Broad Institute Genomics Platform"/>
            <consortium name="The Broad Institute Genome Sequencing Center for Infectious Disease"/>
            <person name="Wu L."/>
            <person name="Ma J."/>
        </authorList>
    </citation>
    <scope>NUCLEOTIDE SEQUENCE [LARGE SCALE GENOMIC DNA]</scope>
    <source>
        <strain evidence="3">NBRC 102520</strain>
    </source>
</reference>
<dbReference type="EMBL" id="BSOW01000056">
    <property type="protein sequence ID" value="GLR91857.1"/>
    <property type="molecule type" value="Genomic_DNA"/>
</dbReference>